<dbReference type="EMBL" id="AMCI01007500">
    <property type="protein sequence ID" value="EJW92521.1"/>
    <property type="molecule type" value="Genomic_DNA"/>
</dbReference>
<feature type="non-terminal residue" evidence="1">
    <location>
        <position position="20"/>
    </location>
</feature>
<sequence>MLVLYAVMMLIQEWQHYKTH</sequence>
<evidence type="ECO:0000313" key="1">
    <source>
        <dbReference type="EMBL" id="EJW92521.1"/>
    </source>
</evidence>
<dbReference type="AlphaFoldDB" id="J9FCB0"/>
<organism evidence="1">
    <name type="scientific">gut metagenome</name>
    <dbReference type="NCBI Taxonomy" id="749906"/>
    <lineage>
        <taxon>unclassified sequences</taxon>
        <taxon>metagenomes</taxon>
        <taxon>organismal metagenomes</taxon>
    </lineage>
</organism>
<gene>
    <name evidence="1" type="ORF">EVA_19372</name>
</gene>
<proteinExistence type="predicted"/>
<name>J9FCB0_9ZZZZ</name>
<accession>J9FCB0</accession>
<comment type="caution">
    <text evidence="1">The sequence shown here is derived from an EMBL/GenBank/DDBJ whole genome shotgun (WGS) entry which is preliminary data.</text>
</comment>
<reference evidence="1" key="1">
    <citation type="journal article" date="2012" name="PLoS ONE">
        <title>Gene sets for utilization of primary and secondary nutrition supplies in the distal gut of endangered iberian lynx.</title>
        <authorList>
            <person name="Alcaide M."/>
            <person name="Messina E."/>
            <person name="Richter M."/>
            <person name="Bargiela R."/>
            <person name="Peplies J."/>
            <person name="Huws S.A."/>
            <person name="Newbold C.J."/>
            <person name="Golyshin P.N."/>
            <person name="Simon M.A."/>
            <person name="Lopez G."/>
            <person name="Yakimov M.M."/>
            <person name="Ferrer M."/>
        </authorList>
    </citation>
    <scope>NUCLEOTIDE SEQUENCE</scope>
</reference>
<protein>
    <submittedName>
        <fullName evidence="1">Uncharacterized protein</fullName>
    </submittedName>
</protein>